<reference evidence="1" key="1">
    <citation type="submission" date="2023-03" db="EMBL/GenBank/DDBJ databases">
        <authorList>
            <person name="Shen W."/>
            <person name="Cai J."/>
        </authorList>
    </citation>
    <scope>NUCLEOTIDE SEQUENCE</scope>
    <source>
        <strain evidence="1">B226-2</strain>
    </source>
</reference>
<name>A0AAW8TTJ8_9ENTE</name>
<dbReference type="AlphaFoldDB" id="A0AAW8TTJ8"/>
<dbReference type="EMBL" id="JARQBJ010000002">
    <property type="protein sequence ID" value="MDT2809606.1"/>
    <property type="molecule type" value="Genomic_DNA"/>
</dbReference>
<dbReference type="Proteomes" id="UP001256711">
    <property type="component" value="Unassembled WGS sequence"/>
</dbReference>
<sequence length="142" mass="15819">MKPNTGFYVQKINDIVKETEAIGEKMNPNYETIRQAIDEDKLADLTPESLQATTAIFEEGTAKYQAMLTEISQLRPPAKVLGIHKKFEKAYENYVAGCEEMIASIQETVDVPAFDAAEAKQDAATDVISFSIQRMTNLLLGR</sequence>
<protein>
    <submittedName>
        <fullName evidence="1">Uncharacterized protein</fullName>
    </submittedName>
</protein>
<evidence type="ECO:0000313" key="2">
    <source>
        <dbReference type="Proteomes" id="UP001256711"/>
    </source>
</evidence>
<proteinExistence type="predicted"/>
<accession>A0AAW8TTJ8</accession>
<comment type="caution">
    <text evidence="1">The sequence shown here is derived from an EMBL/GenBank/DDBJ whole genome shotgun (WGS) entry which is preliminary data.</text>
</comment>
<dbReference type="RefSeq" id="WP_311835077.1">
    <property type="nucleotide sequence ID" value="NZ_JARQBJ010000002.1"/>
</dbReference>
<gene>
    <name evidence="1" type="ORF">P7H43_03850</name>
</gene>
<evidence type="ECO:0000313" key="1">
    <source>
        <dbReference type="EMBL" id="MDT2809606.1"/>
    </source>
</evidence>
<organism evidence="1 2">
    <name type="scientific">Enterococcus asini</name>
    <dbReference type="NCBI Taxonomy" id="57732"/>
    <lineage>
        <taxon>Bacteria</taxon>
        <taxon>Bacillati</taxon>
        <taxon>Bacillota</taxon>
        <taxon>Bacilli</taxon>
        <taxon>Lactobacillales</taxon>
        <taxon>Enterococcaceae</taxon>
        <taxon>Enterococcus</taxon>
    </lineage>
</organism>